<accession>A0ABY7SG61</accession>
<comment type="pathway">
    <text evidence="1">Siderophore biosynthesis.</text>
</comment>
<dbReference type="PANTHER" id="PTHR34384:SF6">
    <property type="entry name" value="STAPHYLOFERRIN B SYNTHASE"/>
    <property type="match status" value="1"/>
</dbReference>
<dbReference type="Pfam" id="PF06276">
    <property type="entry name" value="FhuF"/>
    <property type="match status" value="1"/>
</dbReference>
<evidence type="ECO:0000259" key="3">
    <source>
        <dbReference type="Pfam" id="PF06276"/>
    </source>
</evidence>
<feature type="domain" description="Aerobactin siderophore biosynthesis IucA/IucC N-terminal" evidence="2">
    <location>
        <begin position="127"/>
        <end position="352"/>
    </location>
</feature>
<gene>
    <name evidence="4" type="ORF">JHX87_10350</name>
</gene>
<dbReference type="InterPro" id="IPR007310">
    <property type="entry name" value="Aerobactin_biosyn_IucA/IucC_N"/>
</dbReference>
<dbReference type="InterPro" id="IPR022770">
    <property type="entry name" value="IucA/IucC-like_C"/>
</dbReference>
<dbReference type="PANTHER" id="PTHR34384">
    <property type="entry name" value="L-2,3-DIAMINOPROPANOATE--CITRATE LIGASE"/>
    <property type="match status" value="1"/>
</dbReference>
<dbReference type="Pfam" id="PF04183">
    <property type="entry name" value="IucA_IucC"/>
    <property type="match status" value="1"/>
</dbReference>
<name>A0ABY7SG61_9RHOB</name>
<organism evidence="4 5">
    <name type="scientific">Paracoccus fistulariae</name>
    <dbReference type="NCBI Taxonomy" id="658446"/>
    <lineage>
        <taxon>Bacteria</taxon>
        <taxon>Pseudomonadati</taxon>
        <taxon>Pseudomonadota</taxon>
        <taxon>Alphaproteobacteria</taxon>
        <taxon>Rhodobacterales</taxon>
        <taxon>Paracoccaceae</taxon>
        <taxon>Paracoccus</taxon>
    </lineage>
</organism>
<evidence type="ECO:0000259" key="2">
    <source>
        <dbReference type="Pfam" id="PF04183"/>
    </source>
</evidence>
<dbReference type="RefSeq" id="WP_271885093.1">
    <property type="nucleotide sequence ID" value="NZ_CP067136.1"/>
</dbReference>
<keyword evidence="5" id="KW-1185">Reference proteome</keyword>
<evidence type="ECO:0000313" key="4">
    <source>
        <dbReference type="EMBL" id="WCR05928.1"/>
    </source>
</evidence>
<dbReference type="Gene3D" id="3.30.310.280">
    <property type="match status" value="1"/>
</dbReference>
<reference evidence="4 5" key="1">
    <citation type="submission" date="2021-01" db="EMBL/GenBank/DDBJ databases">
        <title>Biogeographic distribution of Paracoccus.</title>
        <authorList>
            <person name="Hollensteiner J."/>
            <person name="Leineberger J."/>
            <person name="Brinkhoff T."/>
            <person name="Daniel R."/>
        </authorList>
    </citation>
    <scope>NUCLEOTIDE SEQUENCE [LARGE SCALE GENOMIC DNA]</scope>
    <source>
        <strain evidence="4 5">KCTC 22803</strain>
    </source>
</reference>
<sequence>MSALYRQAARNLLAKMISELTWEEVLTPHRGELRLQSGAVWRFQARRGIWDNLWIDPDSITRDDAPPDPFRLITDARAEMGMSPATGAMFIREIANTLAQDIATAERWGKLDGAQLIALPSEDLHAALEGHPKALANRGRLGWGMAENAAFAPESAQPIQLFWLAVHRRDLVHSGAAEAALRDTLGADFDRLSGAADDQMLMPVHPWQWTAHLAQLTVAEQAAGHIRPLGPAGPQFRATPSIRTLTRPGGRFDVKLSLGILNTSAWRGVPGKFIEHGPAISDWLAGICAADPALAKVTVLREAAGRWWRDPLMKACPDAPYRHHETLGAIWRDRAEARADGAGPVLYAALFHQGADGAPLALHYARQAGMDLAEWLAALFRVTVVPLWLLLARYGVGFIAHGQNITVVLRDGRPEGMMLKDFQGDMDLVDVDFPQMQGLDPVIRAILPRKPPPVIVHDIQTAHFVTCLRFLSARLHRWLSEAEFYTILRRELMQARDAHPDLSDRFAMFDLFAPRMPRVCINRVRFAVGYEDSAARPLPARGTDLVNPLDAPGSG</sequence>
<evidence type="ECO:0000313" key="5">
    <source>
        <dbReference type="Proteomes" id="UP001219349"/>
    </source>
</evidence>
<protein>
    <recommendedName>
        <fullName evidence="6">IucA/IucC family siderophore biosynthesis protein</fullName>
    </recommendedName>
</protein>
<feature type="domain" description="Aerobactin siderophore biosynthesis IucA/IucC-like C-terminal" evidence="3">
    <location>
        <begin position="374"/>
        <end position="530"/>
    </location>
</feature>
<dbReference type="EMBL" id="CP067136">
    <property type="protein sequence ID" value="WCR05928.1"/>
    <property type="molecule type" value="Genomic_DNA"/>
</dbReference>
<evidence type="ECO:0000256" key="1">
    <source>
        <dbReference type="ARBA" id="ARBA00004924"/>
    </source>
</evidence>
<dbReference type="Proteomes" id="UP001219349">
    <property type="component" value="Chromosome"/>
</dbReference>
<proteinExistence type="predicted"/>
<dbReference type="Gene3D" id="6.10.250.3370">
    <property type="match status" value="1"/>
</dbReference>
<dbReference type="Gene3D" id="1.10.510.40">
    <property type="match status" value="1"/>
</dbReference>
<evidence type="ECO:0008006" key="6">
    <source>
        <dbReference type="Google" id="ProtNLM"/>
    </source>
</evidence>
<dbReference type="InterPro" id="IPR037455">
    <property type="entry name" value="LucA/IucC-like"/>
</dbReference>